<protein>
    <submittedName>
        <fullName evidence="1">Uncharacterized protein</fullName>
    </submittedName>
</protein>
<comment type="caution">
    <text evidence="1">The sequence shown here is derived from an EMBL/GenBank/DDBJ whole genome shotgun (WGS) entry which is preliminary data.</text>
</comment>
<keyword evidence="2" id="KW-1185">Reference proteome</keyword>
<proteinExistence type="predicted"/>
<name>A0A814PPP3_9BILA</name>
<dbReference type="Proteomes" id="UP000663879">
    <property type="component" value="Unassembled WGS sequence"/>
</dbReference>
<accession>A0A814PPP3</accession>
<evidence type="ECO:0000313" key="1">
    <source>
        <dbReference type="EMBL" id="CAF1108871.1"/>
    </source>
</evidence>
<gene>
    <name evidence="1" type="ORF">OXX778_LOCUS21525</name>
</gene>
<evidence type="ECO:0000313" key="2">
    <source>
        <dbReference type="Proteomes" id="UP000663879"/>
    </source>
</evidence>
<reference evidence="1" key="1">
    <citation type="submission" date="2021-02" db="EMBL/GenBank/DDBJ databases">
        <authorList>
            <person name="Nowell W R."/>
        </authorList>
    </citation>
    <scope>NUCLEOTIDE SEQUENCE</scope>
    <source>
        <strain evidence="1">Ploen Becks lab</strain>
    </source>
</reference>
<organism evidence="1 2">
    <name type="scientific">Brachionus calyciflorus</name>
    <dbReference type="NCBI Taxonomy" id="104777"/>
    <lineage>
        <taxon>Eukaryota</taxon>
        <taxon>Metazoa</taxon>
        <taxon>Spiralia</taxon>
        <taxon>Gnathifera</taxon>
        <taxon>Rotifera</taxon>
        <taxon>Eurotatoria</taxon>
        <taxon>Monogononta</taxon>
        <taxon>Pseudotrocha</taxon>
        <taxon>Ploima</taxon>
        <taxon>Brachionidae</taxon>
        <taxon>Brachionus</taxon>
    </lineage>
</organism>
<dbReference type="EMBL" id="CAJNOC010008037">
    <property type="protein sequence ID" value="CAF1108871.1"/>
    <property type="molecule type" value="Genomic_DNA"/>
</dbReference>
<sequence>MRETHKQKSNEYDPKWIEIKVNIDKLNISKALQEPVEFLPVEDYVARMTVSDKGSVLFELDANDKEPVKVTKEKDLNVLKNLKIFFDDQCLTYAKDLECLNNIFYDYYP</sequence>
<dbReference type="AlphaFoldDB" id="A0A814PPP3"/>